<reference evidence="3" key="2">
    <citation type="submission" date="2020-09" db="EMBL/GenBank/DDBJ databases">
        <authorList>
            <person name="Sun Q."/>
            <person name="Zhou Y."/>
        </authorList>
    </citation>
    <scope>NUCLEOTIDE SEQUENCE</scope>
    <source>
        <strain evidence="3">CGMCC 1.15095</strain>
    </source>
</reference>
<dbReference type="PANTHER" id="PTHR18966">
    <property type="entry name" value="IONOTROPIC GLUTAMATE RECEPTOR"/>
    <property type="match status" value="1"/>
</dbReference>
<proteinExistence type="predicted"/>
<evidence type="ECO:0000256" key="1">
    <source>
        <dbReference type="SAM" id="MobiDB-lite"/>
    </source>
</evidence>
<name>A0A916X4X9_9SPHN</name>
<dbReference type="SUPFAM" id="SSF53850">
    <property type="entry name" value="Periplasmic binding protein-like II"/>
    <property type="match status" value="1"/>
</dbReference>
<comment type="caution">
    <text evidence="3">The sequence shown here is derived from an EMBL/GenBank/DDBJ whole genome shotgun (WGS) entry which is preliminary data.</text>
</comment>
<dbReference type="Proteomes" id="UP000608154">
    <property type="component" value="Unassembled WGS sequence"/>
</dbReference>
<gene>
    <name evidence="3" type="ORF">GCM10011494_22900</name>
</gene>
<evidence type="ECO:0000313" key="3">
    <source>
        <dbReference type="EMBL" id="GGC03875.1"/>
    </source>
</evidence>
<keyword evidence="4" id="KW-1185">Reference proteome</keyword>
<dbReference type="InterPro" id="IPR001638">
    <property type="entry name" value="Solute-binding_3/MltF_N"/>
</dbReference>
<protein>
    <recommendedName>
        <fullName evidence="2">Solute-binding protein family 3/N-terminal domain-containing protein</fullName>
    </recommendedName>
</protein>
<accession>A0A916X4X9</accession>
<organism evidence="3 4">
    <name type="scientific">Novosphingobium endophyticum</name>
    <dbReference type="NCBI Taxonomy" id="1955250"/>
    <lineage>
        <taxon>Bacteria</taxon>
        <taxon>Pseudomonadati</taxon>
        <taxon>Pseudomonadota</taxon>
        <taxon>Alphaproteobacteria</taxon>
        <taxon>Sphingomonadales</taxon>
        <taxon>Sphingomonadaceae</taxon>
        <taxon>Novosphingobium</taxon>
    </lineage>
</organism>
<feature type="region of interest" description="Disordered" evidence="1">
    <location>
        <begin position="139"/>
        <end position="159"/>
    </location>
</feature>
<dbReference type="AlphaFoldDB" id="A0A916X4X9"/>
<dbReference type="Pfam" id="PF00497">
    <property type="entry name" value="SBP_bac_3"/>
    <property type="match status" value="1"/>
</dbReference>
<reference evidence="3" key="1">
    <citation type="journal article" date="2014" name="Int. J. Syst. Evol. Microbiol.">
        <title>Complete genome sequence of Corynebacterium casei LMG S-19264T (=DSM 44701T), isolated from a smear-ripened cheese.</title>
        <authorList>
            <consortium name="US DOE Joint Genome Institute (JGI-PGF)"/>
            <person name="Walter F."/>
            <person name="Albersmeier A."/>
            <person name="Kalinowski J."/>
            <person name="Ruckert C."/>
        </authorList>
    </citation>
    <scope>NUCLEOTIDE SEQUENCE</scope>
    <source>
        <strain evidence="3">CGMCC 1.15095</strain>
    </source>
</reference>
<dbReference type="EMBL" id="BMHK01000014">
    <property type="protein sequence ID" value="GGC03875.1"/>
    <property type="molecule type" value="Genomic_DNA"/>
</dbReference>
<evidence type="ECO:0000259" key="2">
    <source>
        <dbReference type="Pfam" id="PF00497"/>
    </source>
</evidence>
<feature type="domain" description="Solute-binding protein family 3/N-terminal" evidence="2">
    <location>
        <begin position="3"/>
        <end position="84"/>
    </location>
</feature>
<sequence>MKGEDGEWSGLAIDLWRDIAVERGDDYRFVETDLPGMVDGVADGRFDASVGALTITSGREERVDFTHPFYATGFGIAVHKSPGTWVTLLGTIFPCQGIPQGATNRRKSAIFKPHPSRSVPSDIRQSGAMRCHGWANMAPPKIRWHHGPEKPSPVSSRTS</sequence>
<dbReference type="Gene3D" id="3.40.190.10">
    <property type="entry name" value="Periplasmic binding protein-like II"/>
    <property type="match status" value="1"/>
</dbReference>
<dbReference type="InterPro" id="IPR015683">
    <property type="entry name" value="Ionotropic_Glu_rcpt"/>
</dbReference>
<dbReference type="RefSeq" id="WP_229736330.1">
    <property type="nucleotide sequence ID" value="NZ_BMHK01000014.1"/>
</dbReference>
<evidence type="ECO:0000313" key="4">
    <source>
        <dbReference type="Proteomes" id="UP000608154"/>
    </source>
</evidence>